<organism evidence="2 3">
    <name type="scientific">Ziziphus jujuba var. spinosa</name>
    <dbReference type="NCBI Taxonomy" id="714518"/>
    <lineage>
        <taxon>Eukaryota</taxon>
        <taxon>Viridiplantae</taxon>
        <taxon>Streptophyta</taxon>
        <taxon>Embryophyta</taxon>
        <taxon>Tracheophyta</taxon>
        <taxon>Spermatophyta</taxon>
        <taxon>Magnoliopsida</taxon>
        <taxon>eudicotyledons</taxon>
        <taxon>Gunneridae</taxon>
        <taxon>Pentapetalae</taxon>
        <taxon>rosids</taxon>
        <taxon>fabids</taxon>
        <taxon>Rosales</taxon>
        <taxon>Rhamnaceae</taxon>
        <taxon>Paliureae</taxon>
        <taxon>Ziziphus</taxon>
    </lineage>
</organism>
<dbReference type="EMBL" id="JAEACU010000005">
    <property type="protein sequence ID" value="KAH7529182.1"/>
    <property type="molecule type" value="Genomic_DNA"/>
</dbReference>
<dbReference type="PANTHER" id="PTHR33386:SF5">
    <property type="entry name" value="OS02G0740600 PROTEIN"/>
    <property type="match status" value="1"/>
</dbReference>
<sequence>MSKSFKGLVQWIRAQPLNIPGSAYHHAHQVMEETITMANIASIIFRFATKDVENKEIDFEISAVMDSRETSWADQWDYSDPQPVTNSKTNSHGGGNTAKYKQKVGDGLVKTKAVASNGVKKVKDGASVGFQWIKQKYHNTTHKN</sequence>
<evidence type="ECO:0000256" key="1">
    <source>
        <dbReference type="SAM" id="MobiDB-lite"/>
    </source>
</evidence>
<evidence type="ECO:0000313" key="2">
    <source>
        <dbReference type="EMBL" id="KAH7529182.1"/>
    </source>
</evidence>
<evidence type="ECO:0000313" key="3">
    <source>
        <dbReference type="Proteomes" id="UP000813462"/>
    </source>
</evidence>
<accession>A0A978VFP3</accession>
<dbReference type="AlphaFoldDB" id="A0A978VFP3"/>
<proteinExistence type="predicted"/>
<reference evidence="2" key="1">
    <citation type="journal article" date="2021" name="Front. Plant Sci.">
        <title>Chromosome-Scale Genome Assembly for Chinese Sour Jujube and Insights Into Its Genome Evolution and Domestication Signature.</title>
        <authorList>
            <person name="Shen L.-Y."/>
            <person name="Luo H."/>
            <person name="Wang X.-L."/>
            <person name="Wang X.-M."/>
            <person name="Qiu X.-J."/>
            <person name="Liu H."/>
            <person name="Zhou S.-S."/>
            <person name="Jia K.-H."/>
            <person name="Nie S."/>
            <person name="Bao Y.-T."/>
            <person name="Zhang R.-G."/>
            <person name="Yun Q.-Z."/>
            <person name="Chai Y.-H."/>
            <person name="Lu J.-Y."/>
            <person name="Li Y."/>
            <person name="Zhao S.-W."/>
            <person name="Mao J.-F."/>
            <person name="Jia S.-G."/>
            <person name="Mao Y.-M."/>
        </authorList>
    </citation>
    <scope>NUCLEOTIDE SEQUENCE</scope>
    <source>
        <strain evidence="2">AT0</strain>
        <tissue evidence="2">Leaf</tissue>
    </source>
</reference>
<name>A0A978VFP3_ZIZJJ</name>
<feature type="compositionally biased region" description="Polar residues" evidence="1">
    <location>
        <begin position="82"/>
        <end position="91"/>
    </location>
</feature>
<dbReference type="Proteomes" id="UP000813462">
    <property type="component" value="Unassembled WGS sequence"/>
</dbReference>
<protein>
    <submittedName>
        <fullName evidence="2">Uncharacterized protein</fullName>
    </submittedName>
</protein>
<comment type="caution">
    <text evidence="2">The sequence shown here is derived from an EMBL/GenBank/DDBJ whole genome shotgun (WGS) entry which is preliminary data.</text>
</comment>
<dbReference type="PANTHER" id="PTHR33386">
    <property type="entry name" value="OS02G0740600 PROTEIN"/>
    <property type="match status" value="1"/>
</dbReference>
<gene>
    <name evidence="2" type="ORF">FEM48_Zijuj05G0157300</name>
</gene>
<feature type="region of interest" description="Disordered" evidence="1">
    <location>
        <begin position="75"/>
        <end position="101"/>
    </location>
</feature>